<evidence type="ECO:0000256" key="3">
    <source>
        <dbReference type="ARBA" id="ARBA00023274"/>
    </source>
</evidence>
<proteinExistence type="inferred from homology"/>
<dbReference type="HAMAP" id="MF_00294">
    <property type="entry name" value="Ribosomal_bL33"/>
    <property type="match status" value="1"/>
</dbReference>
<evidence type="ECO:0000256" key="2">
    <source>
        <dbReference type="ARBA" id="ARBA00022980"/>
    </source>
</evidence>
<name>A0A644VZN9_9ZZZZ</name>
<dbReference type="InterPro" id="IPR018264">
    <property type="entry name" value="Ribosomal_bL33_CS"/>
</dbReference>
<evidence type="ECO:0000256" key="1">
    <source>
        <dbReference type="ARBA" id="ARBA00007596"/>
    </source>
</evidence>
<dbReference type="Gene3D" id="2.20.28.120">
    <property type="entry name" value="Ribosomal protein L33"/>
    <property type="match status" value="1"/>
</dbReference>
<sequence length="59" mass="6979">MGEAKKKGPVEKIALQCTECKQKNYTTEKNRRNTQGKLELSKYCPFERKHTLHRETKIK</sequence>
<evidence type="ECO:0000313" key="4">
    <source>
        <dbReference type="EMBL" id="MPL96964.1"/>
    </source>
</evidence>
<dbReference type="GO" id="GO:0006412">
    <property type="term" value="P:translation"/>
    <property type="evidence" value="ECO:0007669"/>
    <property type="project" value="InterPro"/>
</dbReference>
<dbReference type="SUPFAM" id="SSF57829">
    <property type="entry name" value="Zn-binding ribosomal proteins"/>
    <property type="match status" value="1"/>
</dbReference>
<dbReference type="GO" id="GO:1990904">
    <property type="term" value="C:ribonucleoprotein complex"/>
    <property type="evidence" value="ECO:0007669"/>
    <property type="project" value="UniProtKB-KW"/>
</dbReference>
<protein>
    <submittedName>
        <fullName evidence="4">50S ribosomal protein L33</fullName>
    </submittedName>
</protein>
<comment type="similarity">
    <text evidence="1">Belongs to the bacterial ribosomal protein bL33 family.</text>
</comment>
<dbReference type="AlphaFoldDB" id="A0A644VZN9"/>
<organism evidence="4">
    <name type="scientific">bioreactor metagenome</name>
    <dbReference type="NCBI Taxonomy" id="1076179"/>
    <lineage>
        <taxon>unclassified sequences</taxon>
        <taxon>metagenomes</taxon>
        <taxon>ecological metagenomes</taxon>
    </lineage>
</organism>
<reference evidence="4" key="1">
    <citation type="submission" date="2019-08" db="EMBL/GenBank/DDBJ databases">
        <authorList>
            <person name="Kucharzyk K."/>
            <person name="Murdoch R.W."/>
            <person name="Higgins S."/>
            <person name="Loffler F."/>
        </authorList>
    </citation>
    <scope>NUCLEOTIDE SEQUENCE</scope>
</reference>
<dbReference type="EMBL" id="VSSQ01000534">
    <property type="protein sequence ID" value="MPL96964.1"/>
    <property type="molecule type" value="Genomic_DNA"/>
</dbReference>
<keyword evidence="2 4" id="KW-0689">Ribosomal protein</keyword>
<comment type="caution">
    <text evidence="4">The sequence shown here is derived from an EMBL/GenBank/DDBJ whole genome shotgun (WGS) entry which is preliminary data.</text>
</comment>
<dbReference type="GO" id="GO:0003735">
    <property type="term" value="F:structural constituent of ribosome"/>
    <property type="evidence" value="ECO:0007669"/>
    <property type="project" value="InterPro"/>
</dbReference>
<keyword evidence="3" id="KW-0687">Ribonucleoprotein</keyword>
<dbReference type="PROSITE" id="PS00582">
    <property type="entry name" value="RIBOSOMAL_L33"/>
    <property type="match status" value="1"/>
</dbReference>
<dbReference type="NCBIfam" id="TIGR01023">
    <property type="entry name" value="rpmG_bact"/>
    <property type="match status" value="1"/>
</dbReference>
<dbReference type="PANTHER" id="PTHR43168">
    <property type="entry name" value="50S RIBOSOMAL PROTEIN L33, CHLOROPLASTIC"/>
    <property type="match status" value="1"/>
</dbReference>
<dbReference type="InterPro" id="IPR001705">
    <property type="entry name" value="Ribosomal_bL33"/>
</dbReference>
<accession>A0A644VZN9</accession>
<dbReference type="PANTHER" id="PTHR43168:SF2">
    <property type="entry name" value="LARGE RIBOSOMAL SUBUNIT PROTEIN BL33C"/>
    <property type="match status" value="1"/>
</dbReference>
<dbReference type="Pfam" id="PF00471">
    <property type="entry name" value="Ribosomal_L33"/>
    <property type="match status" value="1"/>
</dbReference>
<dbReference type="GO" id="GO:0005737">
    <property type="term" value="C:cytoplasm"/>
    <property type="evidence" value="ECO:0007669"/>
    <property type="project" value="UniProtKB-ARBA"/>
</dbReference>
<dbReference type="NCBIfam" id="NF001764">
    <property type="entry name" value="PRK00504.1"/>
    <property type="match status" value="1"/>
</dbReference>
<gene>
    <name evidence="4" type="primary">rpmG_5</name>
    <name evidence="4" type="ORF">SDC9_43150</name>
</gene>
<dbReference type="NCBIfam" id="NF001860">
    <property type="entry name" value="PRK00595.1"/>
    <property type="match status" value="1"/>
</dbReference>
<dbReference type="InterPro" id="IPR038584">
    <property type="entry name" value="Ribosomal_bL33_sf"/>
</dbReference>
<dbReference type="InterPro" id="IPR011332">
    <property type="entry name" value="Ribosomal_zn-bd"/>
</dbReference>
<dbReference type="GO" id="GO:0005840">
    <property type="term" value="C:ribosome"/>
    <property type="evidence" value="ECO:0007669"/>
    <property type="project" value="UniProtKB-KW"/>
</dbReference>